<evidence type="ECO:0000256" key="2">
    <source>
        <dbReference type="ARBA" id="ARBA00009430"/>
    </source>
</evidence>
<reference evidence="7" key="1">
    <citation type="journal article" date="2017" name="Nature">
        <title>The genome of Chenopodium quinoa.</title>
        <authorList>
            <person name="Jarvis D.E."/>
            <person name="Ho Y.S."/>
            <person name="Lightfoot D.J."/>
            <person name="Schmoeckel S.M."/>
            <person name="Li B."/>
            <person name="Borm T.J.A."/>
            <person name="Ohyanagi H."/>
            <person name="Mineta K."/>
            <person name="Michell C.T."/>
            <person name="Saber N."/>
            <person name="Kharbatia N.M."/>
            <person name="Rupper R.R."/>
            <person name="Sharp A.R."/>
            <person name="Dally N."/>
            <person name="Boughton B.A."/>
            <person name="Woo Y.H."/>
            <person name="Gao G."/>
            <person name="Schijlen E.G.W.M."/>
            <person name="Guo X."/>
            <person name="Momin A.A."/>
            <person name="Negrao S."/>
            <person name="Al-Babili S."/>
            <person name="Gehring C."/>
            <person name="Roessner U."/>
            <person name="Jung C."/>
            <person name="Murphy K."/>
            <person name="Arold S.T."/>
            <person name="Gojobori T."/>
            <person name="van der Linden C.G."/>
            <person name="van Loo E.N."/>
            <person name="Jellen E.N."/>
            <person name="Maughan P.J."/>
            <person name="Tester M."/>
        </authorList>
    </citation>
    <scope>NUCLEOTIDE SEQUENCE [LARGE SCALE GENOMIC DNA]</scope>
    <source>
        <strain evidence="7">cv. PI 614886</strain>
    </source>
</reference>
<accession>A0A803KR54</accession>
<dbReference type="Pfam" id="PF06870">
    <property type="entry name" value="RNA_pol_I_A49"/>
    <property type="match status" value="1"/>
</dbReference>
<dbReference type="GO" id="GO:0003677">
    <property type="term" value="F:DNA binding"/>
    <property type="evidence" value="ECO:0007669"/>
    <property type="project" value="InterPro"/>
</dbReference>
<keyword evidence="3" id="KW-0240">DNA-directed RNA polymerase</keyword>
<gene>
    <name evidence="7" type="primary">LOC110688120</name>
</gene>
<keyword evidence="5" id="KW-0539">Nucleus</keyword>
<evidence type="ECO:0000256" key="6">
    <source>
        <dbReference type="SAM" id="MobiDB-lite"/>
    </source>
</evidence>
<comment type="subcellular location">
    <subcellularLocation>
        <location evidence="1">Nucleus</location>
        <location evidence="1">Nucleolus</location>
    </subcellularLocation>
</comment>
<proteinExistence type="inferred from homology"/>
<feature type="compositionally biased region" description="Basic residues" evidence="6">
    <location>
        <begin position="10"/>
        <end position="19"/>
    </location>
</feature>
<dbReference type="OrthoDB" id="532500at2759"/>
<name>A0A803KR54_CHEQI</name>
<dbReference type="KEGG" id="cqi:110688120"/>
<feature type="region of interest" description="Disordered" evidence="6">
    <location>
        <begin position="1"/>
        <end position="20"/>
    </location>
</feature>
<organism evidence="7 8">
    <name type="scientific">Chenopodium quinoa</name>
    <name type="common">Quinoa</name>
    <dbReference type="NCBI Taxonomy" id="63459"/>
    <lineage>
        <taxon>Eukaryota</taxon>
        <taxon>Viridiplantae</taxon>
        <taxon>Streptophyta</taxon>
        <taxon>Embryophyta</taxon>
        <taxon>Tracheophyta</taxon>
        <taxon>Spermatophyta</taxon>
        <taxon>Magnoliopsida</taxon>
        <taxon>eudicotyledons</taxon>
        <taxon>Gunneridae</taxon>
        <taxon>Pentapetalae</taxon>
        <taxon>Caryophyllales</taxon>
        <taxon>Chenopodiaceae</taxon>
        <taxon>Chenopodioideae</taxon>
        <taxon>Atripliceae</taxon>
        <taxon>Chenopodium</taxon>
    </lineage>
</organism>
<dbReference type="GO" id="GO:0005730">
    <property type="term" value="C:nucleolus"/>
    <property type="evidence" value="ECO:0007669"/>
    <property type="project" value="UniProtKB-SubCell"/>
</dbReference>
<protein>
    <recommendedName>
        <fullName evidence="9">DNA-directed RNA polymerase I subunit rpa49</fullName>
    </recommendedName>
</protein>
<sequence>MEAITPPKSHNSKKKKRKSIQFDTAVQMLKEQQDKNAPMLGYYPSGFDPLNLKNPESSKLGFFRDQKRLRRVELVVKPNGSKVDYVGNSHFGEAAVGRMNSYALAVVEKRSQTFRLAPINANRRESQKTAMYLGFDPGLPSIKLIGILRVFRLQPLARASRASETEPETPAKIEDAEDRRLRRHKLTDRYGTKGAIKKDKEAMRLSQKEDPDAMPEINQILEATPIDKTAIESSSMDTDNNLPPHDLSATTPEKAYLLDKIILKGEWDYVRDILELLQSGKEIKPDVYPSFVCNRCYKVELNKDDAEQRRLAGILSYISHLINIKNRYSAGGGGKSSKHHVYLPSILSQKFDKMFINKEKNRLSDDKIGSLISYVLVLTLFVDEFQTDFTDIAKDLKMSALSLRPYFENLGCKFARRNKVTVATLPTPLKFPTLRKRRRG</sequence>
<evidence type="ECO:0000256" key="3">
    <source>
        <dbReference type="ARBA" id="ARBA00022478"/>
    </source>
</evidence>
<dbReference type="GO" id="GO:0000428">
    <property type="term" value="C:DNA-directed RNA polymerase complex"/>
    <property type="evidence" value="ECO:0007669"/>
    <property type="project" value="UniProtKB-KW"/>
</dbReference>
<dbReference type="OMA" id="ETNAYPH"/>
<keyword evidence="4" id="KW-0804">Transcription</keyword>
<comment type="similarity">
    <text evidence="2">Belongs to the eukaryotic RPA49/POLR1E RNA polymerase subunit family.</text>
</comment>
<dbReference type="RefSeq" id="XP_021720500.1">
    <property type="nucleotide sequence ID" value="XM_021864808.1"/>
</dbReference>
<dbReference type="EnsemblPlants" id="AUR62001510-RA">
    <property type="protein sequence ID" value="AUR62001510-RA:cds"/>
    <property type="gene ID" value="AUR62001510"/>
</dbReference>
<evidence type="ECO:0000256" key="4">
    <source>
        <dbReference type="ARBA" id="ARBA00023163"/>
    </source>
</evidence>
<dbReference type="GO" id="GO:0006351">
    <property type="term" value="P:DNA-templated transcription"/>
    <property type="evidence" value="ECO:0007669"/>
    <property type="project" value="InterPro"/>
</dbReference>
<evidence type="ECO:0000256" key="1">
    <source>
        <dbReference type="ARBA" id="ARBA00004604"/>
    </source>
</evidence>
<keyword evidence="8" id="KW-1185">Reference proteome</keyword>
<dbReference type="Proteomes" id="UP000596660">
    <property type="component" value="Unplaced"/>
</dbReference>
<evidence type="ECO:0008006" key="9">
    <source>
        <dbReference type="Google" id="ProtNLM"/>
    </source>
</evidence>
<evidence type="ECO:0000313" key="7">
    <source>
        <dbReference type="EnsemblPlants" id="AUR62001510-RA:cds"/>
    </source>
</evidence>
<evidence type="ECO:0000313" key="8">
    <source>
        <dbReference type="Proteomes" id="UP000596660"/>
    </source>
</evidence>
<dbReference type="GeneID" id="110688120"/>
<reference evidence="7" key="2">
    <citation type="submission" date="2021-03" db="UniProtKB">
        <authorList>
            <consortium name="EnsemblPlants"/>
        </authorList>
    </citation>
    <scope>IDENTIFICATION</scope>
</reference>
<evidence type="ECO:0000256" key="5">
    <source>
        <dbReference type="ARBA" id="ARBA00023242"/>
    </source>
</evidence>
<dbReference type="AlphaFoldDB" id="A0A803KR54"/>
<dbReference type="Gramene" id="AUR62001510-RA">
    <property type="protein sequence ID" value="AUR62001510-RA:cds"/>
    <property type="gene ID" value="AUR62001510"/>
</dbReference>
<dbReference type="InterPro" id="IPR009668">
    <property type="entry name" value="RNA_pol-assoc_fac_A49-like"/>
</dbReference>
<dbReference type="PANTHER" id="PTHR14440">
    <property type="entry name" value="DNA-DIRECTED RNA POLYMERASE I SUBUNIT RPA49"/>
    <property type="match status" value="1"/>
</dbReference>